<dbReference type="InterPro" id="IPR036282">
    <property type="entry name" value="Glutathione-S-Trfase_C_sf"/>
</dbReference>
<name>A0AAD8DS94_MYTSE</name>
<evidence type="ECO:0000313" key="3">
    <source>
        <dbReference type="Proteomes" id="UP001231518"/>
    </source>
</evidence>
<gene>
    <name evidence="2" type="ORF">PYW07_005635</name>
</gene>
<organism evidence="2 3">
    <name type="scientific">Mythimna separata</name>
    <name type="common">Oriental armyworm</name>
    <name type="synonym">Pseudaletia separata</name>
    <dbReference type="NCBI Taxonomy" id="271217"/>
    <lineage>
        <taxon>Eukaryota</taxon>
        <taxon>Metazoa</taxon>
        <taxon>Ecdysozoa</taxon>
        <taxon>Arthropoda</taxon>
        <taxon>Hexapoda</taxon>
        <taxon>Insecta</taxon>
        <taxon>Pterygota</taxon>
        <taxon>Neoptera</taxon>
        <taxon>Endopterygota</taxon>
        <taxon>Lepidoptera</taxon>
        <taxon>Glossata</taxon>
        <taxon>Ditrysia</taxon>
        <taxon>Noctuoidea</taxon>
        <taxon>Noctuidae</taxon>
        <taxon>Noctuinae</taxon>
        <taxon>Hadenini</taxon>
        <taxon>Mythimna</taxon>
    </lineage>
</organism>
<dbReference type="PANTHER" id="PTHR43969">
    <property type="entry name" value="GLUTATHIONE S TRANSFERASE D10, ISOFORM A-RELATED"/>
    <property type="match status" value="1"/>
</dbReference>
<dbReference type="Gene3D" id="1.20.1050.10">
    <property type="match status" value="1"/>
</dbReference>
<dbReference type="InterPro" id="IPR004046">
    <property type="entry name" value="GST_C"/>
</dbReference>
<evidence type="ECO:0000313" key="2">
    <source>
        <dbReference type="EMBL" id="KAJ8717705.1"/>
    </source>
</evidence>
<accession>A0AAD8DS94</accession>
<dbReference type="GO" id="GO:0006749">
    <property type="term" value="P:glutathione metabolic process"/>
    <property type="evidence" value="ECO:0007669"/>
    <property type="project" value="TreeGrafter"/>
</dbReference>
<dbReference type="Proteomes" id="UP001231518">
    <property type="component" value="Chromosome 18"/>
</dbReference>
<keyword evidence="3" id="KW-1185">Reference proteome</keyword>
<proteinExistence type="predicted"/>
<dbReference type="GO" id="GO:0004364">
    <property type="term" value="F:glutathione transferase activity"/>
    <property type="evidence" value="ECO:0007669"/>
    <property type="project" value="TreeGrafter"/>
</dbReference>
<protein>
    <recommendedName>
        <fullName evidence="1">GST C-terminal domain-containing protein</fullName>
    </recommendedName>
</protein>
<dbReference type="Pfam" id="PF00043">
    <property type="entry name" value="GST_C"/>
    <property type="match status" value="1"/>
</dbReference>
<dbReference type="PANTHER" id="PTHR43969:SF9">
    <property type="entry name" value="GLUTATHIONE S TRANSFERASE D10, ISOFORM A-RELATED"/>
    <property type="match status" value="1"/>
</dbReference>
<dbReference type="EMBL" id="JARGEI010000016">
    <property type="protein sequence ID" value="KAJ8717705.1"/>
    <property type="molecule type" value="Genomic_DNA"/>
</dbReference>
<reference evidence="2" key="1">
    <citation type="submission" date="2023-03" db="EMBL/GenBank/DDBJ databases">
        <title>Chromosome-level genomes of two armyworms, Mythimna separata and Mythimna loreyi, provide insights into the biosynthesis and reception of sex pheromones.</title>
        <authorList>
            <person name="Zhao H."/>
        </authorList>
    </citation>
    <scope>NUCLEOTIDE SEQUENCE</scope>
    <source>
        <strain evidence="2">BeijingLab</strain>
        <tissue evidence="2">Pupa</tissue>
    </source>
</reference>
<dbReference type="SUPFAM" id="SSF47616">
    <property type="entry name" value="GST C-terminal domain-like"/>
    <property type="match status" value="1"/>
</dbReference>
<evidence type="ECO:0000259" key="1">
    <source>
        <dbReference type="PROSITE" id="PS50405"/>
    </source>
</evidence>
<dbReference type="AlphaFoldDB" id="A0AAD8DS94"/>
<sequence length="92" mass="10061">MKIPIWFLGDKEIKKPLKDDLNATLSLLNLFLNDSKWVAGDHPTIADTSIYASVSSILAVGWDISGFLNIERWVNDCSALPGAAENDIGLCL</sequence>
<dbReference type="PROSITE" id="PS50405">
    <property type="entry name" value="GST_CTER"/>
    <property type="match status" value="1"/>
</dbReference>
<dbReference type="InterPro" id="IPR010987">
    <property type="entry name" value="Glutathione-S-Trfase_C-like"/>
</dbReference>
<feature type="domain" description="GST C-terminal" evidence="1">
    <location>
        <begin position="1"/>
        <end position="92"/>
    </location>
</feature>
<comment type="caution">
    <text evidence="2">The sequence shown here is derived from an EMBL/GenBank/DDBJ whole genome shotgun (WGS) entry which is preliminary data.</text>
</comment>